<feature type="region of interest" description="Disordered" evidence="1">
    <location>
        <begin position="1"/>
        <end position="22"/>
    </location>
</feature>
<dbReference type="Proteomes" id="UP000730481">
    <property type="component" value="Unassembled WGS sequence"/>
</dbReference>
<organism evidence="2 3">
    <name type="scientific">Fusarium beomiforme</name>
    <dbReference type="NCBI Taxonomy" id="44412"/>
    <lineage>
        <taxon>Eukaryota</taxon>
        <taxon>Fungi</taxon>
        <taxon>Dikarya</taxon>
        <taxon>Ascomycota</taxon>
        <taxon>Pezizomycotina</taxon>
        <taxon>Sordariomycetes</taxon>
        <taxon>Hypocreomycetidae</taxon>
        <taxon>Hypocreales</taxon>
        <taxon>Nectriaceae</taxon>
        <taxon>Fusarium</taxon>
        <taxon>Fusarium burgessii species complex</taxon>
    </lineage>
</organism>
<gene>
    <name evidence="2" type="ORF">FBEOM_11286</name>
</gene>
<keyword evidence="3" id="KW-1185">Reference proteome</keyword>
<evidence type="ECO:0000313" key="3">
    <source>
        <dbReference type="Proteomes" id="UP000730481"/>
    </source>
</evidence>
<dbReference type="EMBL" id="PVQB02000621">
    <property type="protein sequence ID" value="KAF4334877.1"/>
    <property type="molecule type" value="Genomic_DNA"/>
</dbReference>
<proteinExistence type="predicted"/>
<sequence>MQCHDHDEKERNDKDNYTRPPRVSFGFELGFLVATEPREVDADATIPGIAPVTGHSDGREAVVELLRGHGFCAETESGSSSSTKYPWMVTEDLSPVEAGTAWEHPTYN</sequence>
<accession>A0A9P5A9Y9</accession>
<reference evidence="2" key="2">
    <citation type="submission" date="2020-02" db="EMBL/GenBank/DDBJ databases">
        <title>Identification and distribution of gene clusters putatively required for synthesis of sphingolipid metabolism inhibitors in phylogenetically diverse species of the filamentous fungus Fusarium.</title>
        <authorList>
            <person name="Kim H.-S."/>
            <person name="Busman M."/>
            <person name="Brown D.W."/>
            <person name="Divon H."/>
            <person name="Uhlig S."/>
            <person name="Proctor R.H."/>
        </authorList>
    </citation>
    <scope>NUCLEOTIDE SEQUENCE</scope>
    <source>
        <strain evidence="2">NRRL 25174</strain>
    </source>
</reference>
<name>A0A9P5A9Y9_9HYPO</name>
<feature type="compositionally biased region" description="Basic and acidic residues" evidence="1">
    <location>
        <begin position="1"/>
        <end position="17"/>
    </location>
</feature>
<comment type="caution">
    <text evidence="2">The sequence shown here is derived from an EMBL/GenBank/DDBJ whole genome shotgun (WGS) entry which is preliminary data.</text>
</comment>
<evidence type="ECO:0000313" key="2">
    <source>
        <dbReference type="EMBL" id="KAF4334877.1"/>
    </source>
</evidence>
<dbReference type="OrthoDB" id="4768338at2759"/>
<reference evidence="2" key="1">
    <citation type="journal article" date="2017" name="Mycologia">
        <title>Fusarium algeriense, sp. nov., a novel toxigenic crown rot pathogen of durum wheat from Algeria is nested in the Fusarium burgessii species complex.</title>
        <authorList>
            <person name="Laraba I."/>
            <person name="Keddad A."/>
            <person name="Boureghda H."/>
            <person name="Abdallah N."/>
            <person name="Vaughan M.M."/>
            <person name="Proctor R.H."/>
            <person name="Busman M."/>
            <person name="O'Donnell K."/>
        </authorList>
    </citation>
    <scope>NUCLEOTIDE SEQUENCE</scope>
    <source>
        <strain evidence="2">NRRL 25174</strain>
    </source>
</reference>
<protein>
    <submittedName>
        <fullName evidence="2">Uncharacterized protein</fullName>
    </submittedName>
</protein>
<dbReference type="AlphaFoldDB" id="A0A9P5A9Y9"/>
<evidence type="ECO:0000256" key="1">
    <source>
        <dbReference type="SAM" id="MobiDB-lite"/>
    </source>
</evidence>